<evidence type="ECO:0000313" key="3">
    <source>
        <dbReference type="EMBL" id="MCD2422058.1"/>
    </source>
</evidence>
<keyword evidence="1" id="KW-0732">Signal</keyword>
<keyword evidence="4" id="KW-1185">Reference proteome</keyword>
<dbReference type="RefSeq" id="WP_231002962.1">
    <property type="nucleotide sequence ID" value="NZ_JAJNEC010000004.1"/>
</dbReference>
<protein>
    <recommendedName>
        <fullName evidence="2">DUF6850 domain-containing protein</fullName>
    </recommendedName>
</protein>
<dbReference type="InterPro" id="IPR049236">
    <property type="entry name" value="DUF6850"/>
</dbReference>
<feature type="domain" description="DUF6850" evidence="2">
    <location>
        <begin position="52"/>
        <end position="511"/>
    </location>
</feature>
<dbReference type="EMBL" id="JAJNEC010000004">
    <property type="protein sequence ID" value="MCD2422058.1"/>
    <property type="molecule type" value="Genomic_DNA"/>
</dbReference>
<name>A0ABS8PLT2_9BACT</name>
<dbReference type="Pfam" id="PF21012">
    <property type="entry name" value="DUF6850"/>
    <property type="match status" value="1"/>
</dbReference>
<dbReference type="Proteomes" id="UP001199816">
    <property type="component" value="Unassembled WGS sequence"/>
</dbReference>
<evidence type="ECO:0000259" key="2">
    <source>
        <dbReference type="Pfam" id="PF21012"/>
    </source>
</evidence>
<gene>
    <name evidence="3" type="ORF">LQ567_04745</name>
</gene>
<evidence type="ECO:0000313" key="4">
    <source>
        <dbReference type="Proteomes" id="UP001199816"/>
    </source>
</evidence>
<feature type="chain" id="PRO_5046505102" description="DUF6850 domain-containing protein" evidence="1">
    <location>
        <begin position="21"/>
        <end position="514"/>
    </location>
</feature>
<feature type="signal peptide" evidence="1">
    <location>
        <begin position="1"/>
        <end position="20"/>
    </location>
</feature>
<accession>A0ABS8PLT2</accession>
<sequence length="514" mass="58822">MNKTILSLFLFLYAIATAVAQDTISPAVSATRNFENDYRVYSSNPVTQPFIDSARYLNLALGYQNKRGDNRTAQEASRATGFSFRTDGSRRLKKYIVSGSFEYANRNSDSVAYTFRTDLSNTAPYYLYAARKGNWKSIDYALNGTVSRLLLNDKLVIGSNIDYVTTDSWRSNDPRPEYFSYKMNINTAVLYRLLKKHQVGLQAGLIKGSEDTRVGYQNEDYRNSNQAPEYVTWLQEGYGAQNSKSFILDLTGNSIGSKWMGLYQGSFTFGGLLVTTSRTKTNSRFYSRAVQSTVGVTEPVYGSYYEDFWDAAVLWRYTSAKNIWKVWANYKNHFGHDYNNVYGGNNYIYFYESLNISPLLEHRENNVPKYELGGSMDLNYLSRANGTNALRASYQYLNFSAYGGYFWYVSKKAFLKTSVGLGVYIPESAALTEVSQVTDFIENVVYRDYYYYNARATSASFDIKYTFPFKKTYPFVQFNMYYRNIDVKPGSVATMSLPGNNRLCWQFTIGMVQL</sequence>
<reference evidence="3 4" key="1">
    <citation type="submission" date="2021-11" db="EMBL/GenBank/DDBJ databases">
        <title>Genomic of Niabella pedocola.</title>
        <authorList>
            <person name="Wu T."/>
        </authorList>
    </citation>
    <scope>NUCLEOTIDE SEQUENCE [LARGE SCALE GENOMIC DNA]</scope>
    <source>
        <strain evidence="3 4">JCM 31011</strain>
    </source>
</reference>
<evidence type="ECO:0000256" key="1">
    <source>
        <dbReference type="SAM" id="SignalP"/>
    </source>
</evidence>
<proteinExistence type="predicted"/>
<organism evidence="3 4">
    <name type="scientific">Niabella pedocola</name>
    <dbReference type="NCBI Taxonomy" id="1752077"/>
    <lineage>
        <taxon>Bacteria</taxon>
        <taxon>Pseudomonadati</taxon>
        <taxon>Bacteroidota</taxon>
        <taxon>Chitinophagia</taxon>
        <taxon>Chitinophagales</taxon>
        <taxon>Chitinophagaceae</taxon>
        <taxon>Niabella</taxon>
    </lineage>
</organism>
<comment type="caution">
    <text evidence="3">The sequence shown here is derived from an EMBL/GenBank/DDBJ whole genome shotgun (WGS) entry which is preliminary data.</text>
</comment>